<dbReference type="Pfam" id="PF00004">
    <property type="entry name" value="AAA"/>
    <property type="match status" value="2"/>
</dbReference>
<dbReference type="AlphaFoldDB" id="A0ABD3MMD4"/>
<feature type="compositionally biased region" description="Gly residues" evidence="4">
    <location>
        <begin position="252"/>
        <end position="261"/>
    </location>
</feature>
<feature type="domain" description="AAA+ ATPase" evidence="6">
    <location>
        <begin position="758"/>
        <end position="896"/>
    </location>
</feature>
<keyword evidence="3" id="KW-0067">ATP-binding</keyword>
<evidence type="ECO:0000256" key="2">
    <source>
        <dbReference type="ARBA" id="ARBA00022741"/>
    </source>
</evidence>
<evidence type="ECO:0000256" key="4">
    <source>
        <dbReference type="SAM" id="MobiDB-lite"/>
    </source>
</evidence>
<dbReference type="InterPro" id="IPR027417">
    <property type="entry name" value="P-loop_NTPase"/>
</dbReference>
<evidence type="ECO:0000256" key="3">
    <source>
        <dbReference type="ARBA" id="ARBA00022840"/>
    </source>
</evidence>
<dbReference type="SUPFAM" id="SSF52540">
    <property type="entry name" value="P-loop containing nucleoside triphosphate hydrolases"/>
    <property type="match status" value="2"/>
</dbReference>
<dbReference type="PANTHER" id="PTHR23077:SF171">
    <property type="entry name" value="NUCLEAR VALOSIN-CONTAINING PROTEIN-LIKE"/>
    <property type="match status" value="1"/>
</dbReference>
<evidence type="ECO:0000259" key="6">
    <source>
        <dbReference type="SMART" id="SM00382"/>
    </source>
</evidence>
<protein>
    <recommendedName>
        <fullName evidence="6">AAA+ ATPase domain-containing protein</fullName>
    </recommendedName>
</protein>
<evidence type="ECO:0000313" key="7">
    <source>
        <dbReference type="EMBL" id="KAL3764018.1"/>
    </source>
</evidence>
<feature type="transmembrane region" description="Helical" evidence="5">
    <location>
        <begin position="12"/>
        <end position="37"/>
    </location>
</feature>
<dbReference type="SMART" id="SM00382">
    <property type="entry name" value="AAA"/>
    <property type="match status" value="2"/>
</dbReference>
<keyword evidence="8" id="KW-1185">Reference proteome</keyword>
<dbReference type="FunFam" id="1.10.8.60:FF:000079">
    <property type="entry name" value="Cell division cycle protein 48 homologue"/>
    <property type="match status" value="1"/>
</dbReference>
<dbReference type="InterPro" id="IPR003959">
    <property type="entry name" value="ATPase_AAA_core"/>
</dbReference>
<evidence type="ECO:0000256" key="1">
    <source>
        <dbReference type="ARBA" id="ARBA00022737"/>
    </source>
</evidence>
<dbReference type="Proteomes" id="UP001530315">
    <property type="component" value="Unassembled WGS sequence"/>
</dbReference>
<keyword evidence="5" id="KW-0812">Transmembrane</keyword>
<dbReference type="EMBL" id="JALLAZ020001784">
    <property type="protein sequence ID" value="KAL3764018.1"/>
    <property type="molecule type" value="Genomic_DNA"/>
</dbReference>
<keyword evidence="1" id="KW-0677">Repeat</keyword>
<dbReference type="PANTHER" id="PTHR23077">
    <property type="entry name" value="AAA-FAMILY ATPASE"/>
    <property type="match status" value="1"/>
</dbReference>
<dbReference type="GO" id="GO:0005524">
    <property type="term" value="F:ATP binding"/>
    <property type="evidence" value="ECO:0007669"/>
    <property type="project" value="UniProtKB-KW"/>
</dbReference>
<dbReference type="InterPro" id="IPR003593">
    <property type="entry name" value="AAA+_ATPase"/>
</dbReference>
<dbReference type="Gene3D" id="1.10.8.60">
    <property type="match status" value="1"/>
</dbReference>
<sequence length="1042" mass="110846">MRIARRRAISSTTTAAAVVVASSIASIVVFVFVFVGVVDATSASPPAAASAAVVGGGFFGRRRRRPSLLLPPLASSPAFGRRRRRTREYYDDDVVLPPAVVAAVRGGGGGGGGGDDVDAADDAASPPTTASAPPGLLEAKVASSSSSAAAPTATSDCEVAISRVAAAGLNLKSGDVAAVIGRRRRAAYARVRVVGGTSTSTTTERRAGLGRNLASNLRVRDGESLRIVPMTTTTIVDDDEGGGGDDDSSSSGGEGGGGRSYGLGNVPRTIASVVTLHPLRDTLPSDYDDGGSLSDEELSERYVRPYLDSDGGEEGEGGGVAFLREGHVLSLSDVVDGGGKIVDFSVGRLEFEGWEDGGGDEKGEWKGRKERRGLFADVRGKTRVYAPLPSVVGATTSPSRSSSLHPPPTPLPAQRPPPSSSDHPSSAIVDSTTRVVIGAPVDRAEPGLGYDSVGGCAKAIKLMQELVEMPLRFPELWTAAGVPTPKGVLLHGPPGCGKTLIANALMEETGAHVVIINGPEIMARKGGESEANLRKAFEEAMANSPSIIFMDELDSIAPKRDQAQGETEKRIVSQLLTLMDSLKPTSNVIVIGATNRPNVIETALRRPGRFDRELEIPIPDVDGRLEILRIKMKDMRVSSDVDAVQIAQDTHGFVGADLQQLTLEAALECIRSNVANFDVESDEPIPPSVLEGMVVTNDHFMHALSVCDPSTLRENKVEVPDTKWEDIGGLEDTKRDLQEMVRYPIEHRGLFEKFGMEASRGVLFYGPPGCGKTLMAKAIANECGANFISVKGPELLNAWFGGSEANVRDLFDKARAASPCILFFDEIDSIARARGSGGGSSETSDRVINQILSEIDGIGSGKTLFIIGATNRPDILDPGIMRPGRLDQLIYIPLPDYMSRVSIFKANLRKSPVAEDVTFELLAEVTEGFSGADITEICQRAAKNAIRECIVAEIERRRRVDDGEMTQEEADALPDPVPFITRAHFEDSMSKARRSVTPEIVAQYDEFSDKIKAKWVAGEDDTAYDFDRAALEQAGEDALLSG</sequence>
<evidence type="ECO:0000256" key="5">
    <source>
        <dbReference type="SAM" id="Phobius"/>
    </source>
</evidence>
<feature type="compositionally biased region" description="Pro residues" evidence="4">
    <location>
        <begin position="405"/>
        <end position="419"/>
    </location>
</feature>
<organism evidence="7 8">
    <name type="scientific">Stephanodiscus triporus</name>
    <dbReference type="NCBI Taxonomy" id="2934178"/>
    <lineage>
        <taxon>Eukaryota</taxon>
        <taxon>Sar</taxon>
        <taxon>Stramenopiles</taxon>
        <taxon>Ochrophyta</taxon>
        <taxon>Bacillariophyta</taxon>
        <taxon>Coscinodiscophyceae</taxon>
        <taxon>Thalassiosirophycidae</taxon>
        <taxon>Stephanodiscales</taxon>
        <taxon>Stephanodiscaceae</taxon>
        <taxon>Stephanodiscus</taxon>
    </lineage>
</organism>
<dbReference type="Gene3D" id="3.40.50.300">
    <property type="entry name" value="P-loop containing nucleotide triphosphate hydrolases"/>
    <property type="match status" value="2"/>
</dbReference>
<name>A0ABD3MMD4_9STRA</name>
<dbReference type="InterPro" id="IPR041569">
    <property type="entry name" value="AAA_lid_3"/>
</dbReference>
<gene>
    <name evidence="7" type="ORF">ACHAW5_005102</name>
</gene>
<feature type="compositionally biased region" description="Low complexity" evidence="4">
    <location>
        <begin position="122"/>
        <end position="135"/>
    </location>
</feature>
<feature type="domain" description="AAA+ ATPase" evidence="6">
    <location>
        <begin position="484"/>
        <end position="620"/>
    </location>
</feature>
<keyword evidence="5" id="KW-0472">Membrane</keyword>
<dbReference type="Gene3D" id="6.10.20.150">
    <property type="match status" value="1"/>
</dbReference>
<dbReference type="Pfam" id="PF17862">
    <property type="entry name" value="AAA_lid_3"/>
    <property type="match status" value="2"/>
</dbReference>
<evidence type="ECO:0000313" key="8">
    <source>
        <dbReference type="Proteomes" id="UP001530315"/>
    </source>
</evidence>
<dbReference type="FunFam" id="3.40.50.300:FF:000012">
    <property type="entry name" value="Transitional endoplasmic reticulum ATPase"/>
    <property type="match status" value="1"/>
</dbReference>
<feature type="region of interest" description="Disordered" evidence="4">
    <location>
        <begin position="389"/>
        <end position="429"/>
    </location>
</feature>
<dbReference type="InterPro" id="IPR050168">
    <property type="entry name" value="AAA_ATPase_domain"/>
</dbReference>
<dbReference type="FunFam" id="3.40.50.300:FF:000018">
    <property type="entry name" value="Cell division control 48"/>
    <property type="match status" value="1"/>
</dbReference>
<keyword evidence="2" id="KW-0547">Nucleotide-binding</keyword>
<feature type="region of interest" description="Disordered" evidence="4">
    <location>
        <begin position="232"/>
        <end position="264"/>
    </location>
</feature>
<proteinExistence type="predicted"/>
<feature type="compositionally biased region" description="Acidic residues" evidence="4">
    <location>
        <begin position="236"/>
        <end position="248"/>
    </location>
</feature>
<comment type="caution">
    <text evidence="7">The sequence shown here is derived from an EMBL/GenBank/DDBJ whole genome shotgun (WGS) entry which is preliminary data.</text>
</comment>
<accession>A0ABD3MMD4</accession>
<feature type="region of interest" description="Disordered" evidence="4">
    <location>
        <begin position="107"/>
        <end position="135"/>
    </location>
</feature>
<keyword evidence="5" id="KW-1133">Transmembrane helix</keyword>
<feature type="compositionally biased region" description="Low complexity" evidence="4">
    <location>
        <begin position="394"/>
        <end position="404"/>
    </location>
</feature>
<reference evidence="7 8" key="1">
    <citation type="submission" date="2024-10" db="EMBL/GenBank/DDBJ databases">
        <title>Updated reference genomes for cyclostephanoid diatoms.</title>
        <authorList>
            <person name="Roberts W.R."/>
            <person name="Alverson A.J."/>
        </authorList>
    </citation>
    <scope>NUCLEOTIDE SEQUENCE [LARGE SCALE GENOMIC DNA]</scope>
    <source>
        <strain evidence="7 8">AJA276-08</strain>
    </source>
</reference>